<feature type="compositionally biased region" description="Basic residues" evidence="2">
    <location>
        <begin position="803"/>
        <end position="812"/>
    </location>
</feature>
<feature type="compositionally biased region" description="Basic and acidic residues" evidence="2">
    <location>
        <begin position="172"/>
        <end position="183"/>
    </location>
</feature>
<organism evidence="3 4">
    <name type="scientific">Adiantum capillus-veneris</name>
    <name type="common">Maidenhair fern</name>
    <dbReference type="NCBI Taxonomy" id="13818"/>
    <lineage>
        <taxon>Eukaryota</taxon>
        <taxon>Viridiplantae</taxon>
        <taxon>Streptophyta</taxon>
        <taxon>Embryophyta</taxon>
        <taxon>Tracheophyta</taxon>
        <taxon>Polypodiopsida</taxon>
        <taxon>Polypodiidae</taxon>
        <taxon>Polypodiales</taxon>
        <taxon>Pteridineae</taxon>
        <taxon>Pteridaceae</taxon>
        <taxon>Vittarioideae</taxon>
        <taxon>Adiantum</taxon>
    </lineage>
</organism>
<feature type="region of interest" description="Disordered" evidence="2">
    <location>
        <begin position="784"/>
        <end position="843"/>
    </location>
</feature>
<proteinExistence type="predicted"/>
<feature type="region of interest" description="Disordered" evidence="2">
    <location>
        <begin position="633"/>
        <end position="682"/>
    </location>
</feature>
<dbReference type="PANTHER" id="PTHR33476:SF22">
    <property type="entry name" value="PROTEIN POLAR LOCALIZATION DURING ASYMMETRIC DIVISION AND REDISTRIBUTION"/>
    <property type="match status" value="1"/>
</dbReference>
<dbReference type="EMBL" id="JABFUD020000025">
    <property type="protein sequence ID" value="KAI5059596.1"/>
    <property type="molecule type" value="Genomic_DNA"/>
</dbReference>
<feature type="compositionally biased region" description="Basic and acidic residues" evidence="2">
    <location>
        <begin position="203"/>
        <end position="212"/>
    </location>
</feature>
<dbReference type="PANTHER" id="PTHR33476">
    <property type="entry name" value="EMB|CAB62613.1"/>
    <property type="match status" value="1"/>
</dbReference>
<feature type="compositionally biased region" description="Basic and acidic residues" evidence="2">
    <location>
        <begin position="740"/>
        <end position="758"/>
    </location>
</feature>
<keyword evidence="4" id="KW-1185">Reference proteome</keyword>
<accession>A0A9D4U3Q0</accession>
<feature type="region of interest" description="Disordered" evidence="2">
    <location>
        <begin position="126"/>
        <end position="237"/>
    </location>
</feature>
<feature type="region of interest" description="Disordered" evidence="2">
    <location>
        <begin position="726"/>
        <end position="767"/>
    </location>
</feature>
<evidence type="ECO:0000256" key="1">
    <source>
        <dbReference type="SAM" id="Coils"/>
    </source>
</evidence>
<feature type="coiled-coil region" evidence="1">
    <location>
        <begin position="414"/>
        <end position="441"/>
    </location>
</feature>
<feature type="region of interest" description="Disordered" evidence="2">
    <location>
        <begin position="21"/>
        <end position="99"/>
    </location>
</feature>
<gene>
    <name evidence="3" type="ORF">GOP47_0025915</name>
</gene>
<comment type="caution">
    <text evidence="3">The sequence shown here is derived from an EMBL/GenBank/DDBJ whole genome shotgun (WGS) entry which is preliminary data.</text>
</comment>
<dbReference type="OrthoDB" id="1916242at2759"/>
<dbReference type="InterPro" id="IPR040348">
    <property type="entry name" value="POLAR-like"/>
</dbReference>
<reference evidence="3" key="1">
    <citation type="submission" date="2021-01" db="EMBL/GenBank/DDBJ databases">
        <title>Adiantum capillus-veneris genome.</title>
        <authorList>
            <person name="Fang Y."/>
            <person name="Liao Q."/>
        </authorList>
    </citation>
    <scope>NUCLEOTIDE SEQUENCE</scope>
    <source>
        <strain evidence="3">H3</strain>
        <tissue evidence="3">Leaf</tissue>
    </source>
</reference>
<name>A0A9D4U3Q0_ADICA</name>
<dbReference type="GO" id="GO:0008356">
    <property type="term" value="P:asymmetric cell division"/>
    <property type="evidence" value="ECO:0007669"/>
    <property type="project" value="InterPro"/>
</dbReference>
<protein>
    <submittedName>
        <fullName evidence="3">Uncharacterized protein</fullName>
    </submittedName>
</protein>
<dbReference type="AlphaFoldDB" id="A0A9D4U3Q0"/>
<feature type="coiled-coil region" evidence="1">
    <location>
        <begin position="593"/>
        <end position="627"/>
    </location>
</feature>
<sequence>MEVWILLAAAGSGYLARRWQNAQKPKGSSADEAEDDGGAGPSPNLPSSRGHYRRFSSSGKRQVGKSICGKGSPYWVRPKSTGNLMENRAGNKVMGGEGDRTLSREGHTCNDANGCEICSDSGDVNHSHDGSGVQLDDNELETTPQDESPRDSLYRKRLSISAASSLQSDGYGLERDTMEKDGKGQPSEDFSHQILLRSTSGKRANDSLDGKTRRGGQSHQDGCAGKRMKDALDSSSTANQSEGCVFGSWMPGFWDVSEGVFVLDTESLLVQQGERSRGSSSRKSRTPNKYGRSKGFRKRSLAGGQKPMSSLESCLSAQLDEDYIRRHISSTRHIDDEVLRDSVKRSSRYSASFASEATTEELFNPFACRRYESASGAKWESKKGRVGSSIKGLLFNFGVGVGMMFTVMSNMREVRRLTLLLKEAESLIKDLEDELEGKDESKSDLGSLKNGIALEQRQIFVSNTLRKVKSATESLYSMQMMLSNEPAATSTLEHVPSKDMLKLERELEAELERMELSLGDGDDRKLQNKSTGSSECGEVGNLVQGELTILGIPHEVEVDSDEDSSSSSHEDLHVRNYAVSPRALAKRLHEVLEARQEERISQLESDLKTLNSKLQAKEEEVRWLKENSHSVHAAGDTQEFPAVQQSSPKRSLLKKSGFSKREKDASQLKIIRSPNPSPISPYTASDVFSDVSVFKKGIEDKSTAFITLGGEALEAYKEACDEFSKLSTSGSEGTLMPESRLSERHGKEKCTREGKIEAKPSGSSDGWEQVDLLSLAEDFYGGGDPDLLESMPSWSKTSLKERRGPRRKSRIKGHPEPEQPFSNSRGVDSSDDATNDTSGSTPCSIKFIDVRTVAYSQSDDKQGGMEEGDCDWSPDILIRAGVNTPNQEEYHSIHPEVDKSSGRFLPSSRQGDWNLSDDSEYYSELDEQLGQLLIKRIVEKSRKGSPIVQDAQTVLAHLEKNEQVHASD</sequence>
<evidence type="ECO:0000313" key="3">
    <source>
        <dbReference type="EMBL" id="KAI5059596.1"/>
    </source>
</evidence>
<feature type="compositionally biased region" description="Basic residues" evidence="2">
    <location>
        <begin position="280"/>
        <end position="300"/>
    </location>
</feature>
<dbReference type="Proteomes" id="UP000886520">
    <property type="component" value="Chromosome 25"/>
</dbReference>
<evidence type="ECO:0000256" key="2">
    <source>
        <dbReference type="SAM" id="MobiDB-lite"/>
    </source>
</evidence>
<keyword evidence="1" id="KW-0175">Coiled coil</keyword>
<feature type="region of interest" description="Disordered" evidence="2">
    <location>
        <begin position="519"/>
        <end position="538"/>
    </location>
</feature>
<feature type="region of interest" description="Disordered" evidence="2">
    <location>
        <begin position="271"/>
        <end position="308"/>
    </location>
</feature>
<evidence type="ECO:0000313" key="4">
    <source>
        <dbReference type="Proteomes" id="UP000886520"/>
    </source>
</evidence>